<feature type="domain" description="Ketosynthase family 3 (KS3)" evidence="11">
    <location>
        <begin position="137"/>
        <end position="564"/>
    </location>
</feature>
<dbReference type="Gene3D" id="3.40.50.11460">
    <property type="match status" value="1"/>
</dbReference>
<dbReference type="PROSITE" id="PS50075">
    <property type="entry name" value="CARRIER"/>
    <property type="match status" value="3"/>
</dbReference>
<dbReference type="InterPro" id="IPR049552">
    <property type="entry name" value="PKS_DH_N"/>
</dbReference>
<keyword evidence="7" id="KW-0012">Acyltransferase</keyword>
<dbReference type="InterPro" id="IPR032821">
    <property type="entry name" value="PKS_assoc"/>
</dbReference>
<evidence type="ECO:0000256" key="8">
    <source>
        <dbReference type="PROSITE-ProRule" id="PRU01363"/>
    </source>
</evidence>
<dbReference type="SMART" id="SM00827">
    <property type="entry name" value="PKS_AT"/>
    <property type="match status" value="2"/>
</dbReference>
<dbReference type="InterPro" id="IPR009081">
    <property type="entry name" value="PP-bd_ACP"/>
</dbReference>
<dbReference type="SUPFAM" id="SSF47336">
    <property type="entry name" value="ACP-like"/>
    <property type="match status" value="3"/>
</dbReference>
<organism evidence="13">
    <name type="scientific">Embleya scabrispora</name>
    <dbReference type="NCBI Taxonomy" id="159449"/>
    <lineage>
        <taxon>Bacteria</taxon>
        <taxon>Bacillati</taxon>
        <taxon>Actinomycetota</taxon>
        <taxon>Actinomycetes</taxon>
        <taxon>Kitasatosporales</taxon>
        <taxon>Streptomycetaceae</taxon>
        <taxon>Embleya</taxon>
    </lineage>
</organism>
<evidence type="ECO:0000256" key="5">
    <source>
        <dbReference type="ARBA" id="ARBA00023194"/>
    </source>
</evidence>
<feature type="domain" description="Carrier" evidence="10">
    <location>
        <begin position="3827"/>
        <end position="3902"/>
    </location>
</feature>
<feature type="active site" description="Proton acceptor; for dehydratase activity" evidence="8">
    <location>
        <position position="1061"/>
    </location>
</feature>
<evidence type="ECO:0000259" key="10">
    <source>
        <dbReference type="PROSITE" id="PS50075"/>
    </source>
</evidence>
<dbReference type="Gene3D" id="3.40.366.10">
    <property type="entry name" value="Malonyl-Coenzyme A Acyl Carrier Protein, domain 2"/>
    <property type="match status" value="2"/>
</dbReference>
<dbReference type="InterPro" id="IPR011032">
    <property type="entry name" value="GroES-like_sf"/>
</dbReference>
<dbReference type="SMART" id="SM00825">
    <property type="entry name" value="PKS_KS"/>
    <property type="match status" value="2"/>
</dbReference>
<dbReference type="SUPFAM" id="SSF55048">
    <property type="entry name" value="Probable ACP-binding domain of malonyl-CoA ACP transacylase"/>
    <property type="match status" value="2"/>
</dbReference>
<feature type="domain" description="Ketosynthase family 3 (KS3)" evidence="11">
    <location>
        <begin position="1863"/>
        <end position="2289"/>
    </location>
</feature>
<dbReference type="InterPro" id="IPR049900">
    <property type="entry name" value="PKS_mFAS_DH"/>
</dbReference>
<dbReference type="PANTHER" id="PTHR43775:SF51">
    <property type="entry name" value="INACTIVE PHENOLPHTHIOCEROL SYNTHESIS POLYKETIDE SYNTHASE TYPE I PKS1-RELATED"/>
    <property type="match status" value="1"/>
</dbReference>
<dbReference type="SMART" id="SM00823">
    <property type="entry name" value="PKS_PP"/>
    <property type="match status" value="3"/>
</dbReference>
<protein>
    <submittedName>
        <fullName evidence="13">Putative PKS (ACP-KS-AT-DH-KR-ACP-KS-AT-DH-ER-KR-ACP)</fullName>
    </submittedName>
</protein>
<dbReference type="PROSITE" id="PS52004">
    <property type="entry name" value="KS3_2"/>
    <property type="match status" value="2"/>
</dbReference>
<dbReference type="SMART" id="SM00826">
    <property type="entry name" value="PKS_DH"/>
    <property type="match status" value="2"/>
</dbReference>
<feature type="region of interest" description="N-terminal hotdog fold" evidence="8">
    <location>
        <begin position="1029"/>
        <end position="1151"/>
    </location>
</feature>
<comment type="pathway">
    <text evidence="1">Antibiotic biosynthesis.</text>
</comment>
<dbReference type="Pfam" id="PF08240">
    <property type="entry name" value="ADH_N"/>
    <property type="match status" value="1"/>
</dbReference>
<feature type="domain" description="Carrier" evidence="10">
    <location>
        <begin position="1770"/>
        <end position="1845"/>
    </location>
</feature>
<dbReference type="Pfam" id="PF13602">
    <property type="entry name" value="ADH_zinc_N_2"/>
    <property type="match status" value="1"/>
</dbReference>
<dbReference type="SMART" id="SM00822">
    <property type="entry name" value="PKS_KR"/>
    <property type="match status" value="2"/>
</dbReference>
<dbReference type="FunFam" id="3.40.50.720:FF:000209">
    <property type="entry name" value="Polyketide synthase Pks12"/>
    <property type="match status" value="1"/>
</dbReference>
<dbReference type="InterPro" id="IPR057326">
    <property type="entry name" value="KR_dom"/>
</dbReference>
<dbReference type="InterPro" id="IPR020807">
    <property type="entry name" value="PKS_DH"/>
</dbReference>
<dbReference type="InterPro" id="IPR050091">
    <property type="entry name" value="PKS_NRPS_Biosynth_Enz"/>
</dbReference>
<dbReference type="InterPro" id="IPR016035">
    <property type="entry name" value="Acyl_Trfase/lysoPLipase"/>
</dbReference>
<feature type="domain" description="PKS/mFAS DH" evidence="12">
    <location>
        <begin position="1029"/>
        <end position="1306"/>
    </location>
</feature>
<keyword evidence="6" id="KW-0511">Multifunctional enzyme</keyword>
<dbReference type="PROSITE" id="PS00606">
    <property type="entry name" value="KS3_1"/>
    <property type="match status" value="1"/>
</dbReference>
<feature type="domain" description="Carrier" evidence="10">
    <location>
        <begin position="42"/>
        <end position="119"/>
    </location>
</feature>
<dbReference type="Pfam" id="PF21089">
    <property type="entry name" value="PKS_DH_N"/>
    <property type="match status" value="2"/>
</dbReference>
<dbReference type="FunFam" id="1.10.1200.10:FF:000007">
    <property type="entry name" value="Probable polyketide synthase pks17"/>
    <property type="match status" value="2"/>
</dbReference>
<reference evidence="13" key="1">
    <citation type="journal article" date="2015" name="ChemBioChem">
        <title>Genome Mining of the Hitachimycin Biosynthetic Gene Cluster: Involvement of a Phenylalanine-2,3-aminomutase in Biosynthesis.</title>
        <authorList>
            <person name="Kudo F."/>
            <person name="Kawamura K."/>
            <person name="Uchino A."/>
            <person name="Miyanaga A."/>
            <person name="Numakura M."/>
            <person name="Takayanagi R."/>
            <person name="Eguchi T."/>
        </authorList>
    </citation>
    <scope>NUCLEOTIDE SEQUENCE</scope>
    <source>
        <strain evidence="13">JCM 11712</strain>
    </source>
</reference>
<keyword evidence="5" id="KW-0045">Antibiotic biosynthesis</keyword>
<keyword evidence="3" id="KW-0597">Phosphoprotein</keyword>
<dbReference type="Pfam" id="PF08659">
    <property type="entry name" value="KR"/>
    <property type="match status" value="2"/>
</dbReference>
<dbReference type="InterPro" id="IPR001227">
    <property type="entry name" value="Ac_transferase_dom_sf"/>
</dbReference>
<dbReference type="InterPro" id="IPR020843">
    <property type="entry name" value="ER"/>
</dbReference>
<dbReference type="Pfam" id="PF16197">
    <property type="entry name" value="KAsynt_C_assoc"/>
    <property type="match status" value="2"/>
</dbReference>
<dbReference type="InterPro" id="IPR013968">
    <property type="entry name" value="PKS_KR"/>
</dbReference>
<keyword evidence="4" id="KW-0808">Transferase</keyword>
<dbReference type="SUPFAM" id="SSF50129">
    <property type="entry name" value="GroES-like"/>
    <property type="match status" value="1"/>
</dbReference>
<dbReference type="InterPro" id="IPR014043">
    <property type="entry name" value="Acyl_transferase_dom"/>
</dbReference>
<dbReference type="SUPFAM" id="SSF52151">
    <property type="entry name" value="FabD/lysophospholipase-like"/>
    <property type="match status" value="2"/>
</dbReference>
<dbReference type="InterPro" id="IPR049551">
    <property type="entry name" value="PKS_DH_C"/>
</dbReference>
<dbReference type="SMART" id="SM00829">
    <property type="entry name" value="PKS_ER"/>
    <property type="match status" value="1"/>
</dbReference>
<dbReference type="InterPro" id="IPR016039">
    <property type="entry name" value="Thiolase-like"/>
</dbReference>
<evidence type="ECO:0000256" key="7">
    <source>
        <dbReference type="ARBA" id="ARBA00023315"/>
    </source>
</evidence>
<dbReference type="InterPro" id="IPR014030">
    <property type="entry name" value="Ketoacyl_synth_N"/>
</dbReference>
<evidence type="ECO:0000256" key="6">
    <source>
        <dbReference type="ARBA" id="ARBA00023268"/>
    </source>
</evidence>
<feature type="region of interest" description="C-terminal hotdog fold" evidence="8">
    <location>
        <begin position="2890"/>
        <end position="3027"/>
    </location>
</feature>
<feature type="domain" description="PKS/mFAS DH" evidence="12">
    <location>
        <begin position="2752"/>
        <end position="3027"/>
    </location>
</feature>
<dbReference type="SUPFAM" id="SSF53901">
    <property type="entry name" value="Thiolase-like"/>
    <property type="match status" value="2"/>
</dbReference>
<feature type="active site" description="Proton donor; for dehydratase activity" evidence="8">
    <location>
        <position position="1228"/>
    </location>
</feature>
<dbReference type="Pfam" id="PF00698">
    <property type="entry name" value="Acyl_transf_1"/>
    <property type="match status" value="2"/>
</dbReference>
<dbReference type="GO" id="GO:0006633">
    <property type="term" value="P:fatty acid biosynthetic process"/>
    <property type="evidence" value="ECO:0007669"/>
    <property type="project" value="InterPro"/>
</dbReference>
<feature type="active site" description="Proton donor; for dehydratase activity" evidence="8">
    <location>
        <position position="2951"/>
    </location>
</feature>
<dbReference type="InterPro" id="IPR042104">
    <property type="entry name" value="PKS_dehydratase_sf"/>
</dbReference>
<evidence type="ECO:0000256" key="9">
    <source>
        <dbReference type="SAM" id="MobiDB-lite"/>
    </source>
</evidence>
<dbReference type="CDD" id="cd05195">
    <property type="entry name" value="enoyl_red"/>
    <property type="match status" value="1"/>
</dbReference>
<dbReference type="GO" id="GO:0004312">
    <property type="term" value="F:fatty acid synthase activity"/>
    <property type="evidence" value="ECO:0007669"/>
    <property type="project" value="TreeGrafter"/>
</dbReference>
<dbReference type="Pfam" id="PF02801">
    <property type="entry name" value="Ketoacyl-synt_C"/>
    <property type="match status" value="2"/>
</dbReference>
<dbReference type="InterPro" id="IPR055123">
    <property type="entry name" value="SpnB-like_Rossmann"/>
</dbReference>
<dbReference type="SUPFAM" id="SSF51735">
    <property type="entry name" value="NAD(P)-binding Rossmann-fold domains"/>
    <property type="match status" value="5"/>
</dbReference>
<dbReference type="FunFam" id="3.40.47.10:FF:000019">
    <property type="entry name" value="Polyketide synthase type I"/>
    <property type="match status" value="2"/>
</dbReference>
<name>A0A0F7R807_9ACTN</name>
<dbReference type="Gene3D" id="3.40.47.10">
    <property type="match status" value="2"/>
</dbReference>
<dbReference type="PROSITE" id="PS52019">
    <property type="entry name" value="PKS_MFAS_DH"/>
    <property type="match status" value="2"/>
</dbReference>
<dbReference type="PANTHER" id="PTHR43775">
    <property type="entry name" value="FATTY ACID SYNTHASE"/>
    <property type="match status" value="1"/>
</dbReference>
<feature type="region of interest" description="Disordered" evidence="9">
    <location>
        <begin position="50"/>
        <end position="71"/>
    </location>
</feature>
<evidence type="ECO:0000256" key="4">
    <source>
        <dbReference type="ARBA" id="ARBA00022679"/>
    </source>
</evidence>
<dbReference type="GO" id="GO:0033068">
    <property type="term" value="P:macrolide biosynthetic process"/>
    <property type="evidence" value="ECO:0007669"/>
    <property type="project" value="UniProtKB-ARBA"/>
</dbReference>
<evidence type="ECO:0000259" key="11">
    <source>
        <dbReference type="PROSITE" id="PS52004"/>
    </source>
</evidence>
<dbReference type="InterPro" id="IPR036291">
    <property type="entry name" value="NAD(P)-bd_dom_sf"/>
</dbReference>
<dbReference type="Gene3D" id="3.10.129.110">
    <property type="entry name" value="Polyketide synthase dehydratase"/>
    <property type="match status" value="2"/>
</dbReference>
<accession>A0A0F7R807</accession>
<dbReference type="SMART" id="SM01294">
    <property type="entry name" value="PKS_PP_betabranch"/>
    <property type="match status" value="2"/>
</dbReference>
<sequence length="3983" mass="417233">MWSARMTESWNAATISGGELARRLAELSRPEQTGVLLDLVREHTLAVLRKIRPEDGDSPPGPGDSVGPDRPFRELGLDSLGLVELHARLVGATGLELLVTVGFDHPTPAELARHLRARLLGIAEDDPEPAPTARADDEPIAIVGIGCRFPGDVASPQDLWRLVADGRHVIAPFPNDRGWDLDALYDPDPDTPGTSYVRQAGFLPDAAEFDAEFFGISPREATAMDPQQRVLLETCWEALERAGIDAGPLRGTRSGVFIGVEPHEYGPRVHEAPDGLDGHLMTGTAPSIVSGRIAYTLGLEGPALTVDTACSGSLAALHLAVQSLRRGECTLALAGGVTVITSPGTFTTFSRQRGLAPDGRCKAFAAAADGTNFAEGAGVLVLERLADARRQGHRVLAIVRGSALNQDGASNGLTAPNGRAQQRVIRQALADAGLTADQVDVVEAHGTGTTLGDPIEAQAVIATYGRDHSPEQPLWLGSIKTNIGHTGAAAGAAGVIKIVEAIRHGELPRTLHVDEPSPHIDWSGETVRLLTEAQPWPATADRPRRAGVSSFGVSGTNAHVIIEEAPRTDAGEPAVEPDAHRIDPVLLSAGNEPALRAQAGRLLDLLDSADAPTPRDVAYSSAVTRTALEHRVAIVARDREELLAALRAIGEDQAAPGIRRGTATAGRLAFLFTGQGSQRLAMGRELYDTFPVFASALDEVADYLDIQLEPPLHDVLFAAPDTPEAALLAQTAYAQTALFAVEVALYRLLESWGVVPDYLAGHSIGELGAAHVAGAMSLEDAALLVAARGRLMQELPSTGTMVAIEASEDEVTPLLTDRVSLAAINGPDSVVISGDEDEVAAVVARFTGRRTKRLRTSHAFHSPLMAPMLDEFRRIAEAMTYRTPAIPVVSGITGHPFTPDAAYWVRHVLEPVRFGDTVRRLGAEGVTTFLELGPDPVLSALGPACLPADGPDTLFVPLLRAGRSEEHECVAAVAAAHVRGTPVDWAAYWAGRGARRVELPTYAFQRRRYWLDGTAPADVRAAGLGNPEHPLLGAVVSLAGSDGVVLAGRLSTQTQPWLADHVISGVVLLPGTAFVELAIRAGVEIGCATVDELTLEVPLALPDSASVALQITVGGADDTGRRPVEVHARADDGDDWTRHASGMLAPAAGAEPAAAAFDLVAWPPAGAQPIDITDLYREEARDGYEFGPMFRNLRAVWRRGEDVFAEVAFADGERSRADRFGLHPALLDSALQAMAFADDRADGGETRLPFAWTGVSLHAAGAAALRVRITATGPNAVSASIADADGDPVATVRSIAVRAVDIGQLQRARASRDDALLHVRWTPLAPAPPASRGTRAVLGTDHRDLAALGAAIAAGAPVPDAVVVHLEPAEGAPPVAARAATIRLLDLLRDWSGDERFAESRLVLVTTGAVATGPDDKPADPALAPLWGLVRSAEAEHPGRFVLADLDGAATLPELPAGEPELALRGETVLVPRLARVPESPQATRWPVPGTVLITGGTGGLAGHLARHLVTEHGVRRLLLAGRRGPQAPGADRLRAELTELGAEVTIAACDVGERSALAELLAAIPAEHPLTAVVHTAGVIADNLIGALTADDVDTVFRPKVDGAWHLHELTRALDLSAFVLFSSGAGVLEAPGQANYAAANVFLDALAEQRRAAGLPATSLAWGLWGGTDGMGGRLDDTTLRRAERSGLVTLSVAENLALFDRALGTDRATLLPLRIDPVALRNRPGGVQALLRELVPATVRRASAGRATGAGALARRLAELPDGERHPYVLDVVRTQVAAVLGHEGAASIDPDRAFTTIGFDSLAAVELRNALGTATGLRLPATLTFDYPTPRALADFIRSKATNTESAVNTFARASVGVDEPIAIVGMACRFPGGVGSPEDLWQLVASGRDGITRFPSDRDWDVDDLYDPEPGKPGKSYVREGGFLHEAADFDPALFGISPREALAMDPQHRLLLETTWEAVERAGIDATTLRGSRTGVFAGVMYHDWATRLAEAPDELAGYLGIGSAGSMASGRLAYTLGLEGPAMTVDTACSSSLVTLHLAAQALRSGECSLALAGGVTVMSTPKTFVDFSAQRGLAADARSKSFSAAADGTSWSEGVGMLLVERLSDALRNGHPVLAVVRGSAVNQDGASNGLTAPNGPAQQRVIRQALAGAGLSVGDVDAVEAHGTGTRLGDPIEAQALLATYGQDRPEDRPLWLGSIKSNIGHAQAAAGVAGIIKMVEAMRHGVLPMTLHVDEPTPEVDWSAGAVALLTESRAWPEVGRPRRAAVSSFGVSGTNAHVILEQPPQAPAAAPEPPHTGPVPWVLSGRTEEALRAQARRLWSHIGPDEDGFAAVGRALATTRAAFEHRAVVSGIDRPEFLRGLAALAEGTPSPGVLRGTVHVGGTAFLFTGQGSQRLGMGREAARAFPVFRAALDTVCTELDRWTERPIREVMWGDKAGLDDTAQAQPALFAVEVALYRLFESWGIRPDVVMGHSVGELSAAHVAGVLSLPDAARLVAARGRLMQALPAGGAMVAVEADPDEVAPWLTGPVDLAAVNGPKSVVVSGEEAAVTRFVAEFGARFGTRRSKRLRTSHAFHSALMEPMLEEFREVAQGVSYASPVIPLVSNVTGGSADVTYAEYWVGHVREAVRFADGVRALTARGVTRFVELGPDGVLSAMVRENVAEEGAAPVVLPVLRKGRSELSTLLAAVGELHVSGAPVDWDAFFAGHGARRVALPTYAFQRERYWLTPAAGVGDVTSAGVDAADHPLLGAMMALPESDGVLFTGRLSAANQTWLADHVILGRVVVSGSALVELAIRAGDEVDCAIVEELTLAAALVLPEEGGVRVRVQVGGPDESGRRVLTVHSRAEDAVDAAWTRHAEGVLRPAAIAEPPAADPQPWPPVGATALDVSGCYAELAARGYGYGPTYQGLRAAWRRGEEVFAEVALPESVHGEAGRYGLHPALLDAALHAEALAEEGGATLLPYSWNGVRLHAAGAASLRVRLRRVQGAEVSSIEVSDHDGRPVLSVESLVARPVSAEQLAGRSALDGSLFRMAWEPIGPADSFLGAPSFVSVGTDLPGSYESLAALGEAVAAGTLTGLDTVLLPCAPHSPDERAEVPDAVRALTSRVLVAVQDWLADERFGQARLVVSTQGAMALDGEAVTDPVGAAVWGLVRAAQAESPDRLVLVDADGPGAVARVLPAILAAGEPQALIRDGRGYVARLRTAASGAGLVPPAGAWRLEAAGTTLDQLALVASDEPDAALATGQVRVAVRAAGVNFRDVLVALGMYPGGGRIGGEGAGVVVEVGAGVDGLRPGDPVMGIFENAFGPVAVTDHRLLARIPDGWSFEQAATVPLVFLTAWYGLVDLADTRAGARVLVHAATGGVGMAALQVARHLGAEVFGTASRGKWDTLAALGLDGAHIADSRTLDFEEQFLDATDGAGMHVVLNALAREFVDASLRLLPNGGHFVEMGKTDLRDPDKVAADHPDVSYQAYDVMDAGPDRIQAMLVELTALFATGALRPLPVRSWDVRRAPEAFRFLSQARHVGKLALTMPRRPDPEGTVLVTGGTGALGALVARHLITRHGARRLLLVGRRGLAAPGAEELVAELRALGAEVRVVACDVSDRPALADLLAEVPAAHPLTAVIHTAGVLDDGVFAALTPERMDTVLRPKVDAAWHLHELTRDADLAAFVLFSSAAGVLDGVGQGNYAAANVFLDALARHRRDLGLPGQSLAWGLWASEGGMGGGLGEADLARMANKGARALTPDQGLALLDAAAMFDEATVVPVPLDVRVLAANGELPLLFQGLVRGPARRTVRAATDATNAPSLPERLAALPADERGAAVLELVREQAAVVIGHSGAGAIAPERPFKDLGFDSLTTIELRNRLGAATGLRLPATLVFDYPDPHALARYLLSELVPDAEPLPAADQEEASVREALATIPLGRLRETGLLSALLALAEAGDGASAPDQPVEEDRGAALQSMDVADLLRAARRSNSG</sequence>
<dbReference type="Gene3D" id="3.40.50.720">
    <property type="entry name" value="NAD(P)-binding Rossmann-like Domain"/>
    <property type="match status" value="2"/>
</dbReference>
<dbReference type="InterPro" id="IPR018201">
    <property type="entry name" value="Ketoacyl_synth_AS"/>
</dbReference>
<dbReference type="Gene3D" id="3.90.180.10">
    <property type="entry name" value="Medium-chain alcohol dehydrogenases, catalytic domain"/>
    <property type="match status" value="1"/>
</dbReference>
<dbReference type="GO" id="GO:0004315">
    <property type="term" value="F:3-oxoacyl-[acyl-carrier-protein] synthase activity"/>
    <property type="evidence" value="ECO:0007669"/>
    <property type="project" value="InterPro"/>
</dbReference>
<gene>
    <name evidence="13" type="primary">hitP1</name>
</gene>
<evidence type="ECO:0000256" key="2">
    <source>
        <dbReference type="ARBA" id="ARBA00022450"/>
    </source>
</evidence>
<dbReference type="InterPro" id="IPR014031">
    <property type="entry name" value="Ketoacyl_synth_C"/>
</dbReference>
<proteinExistence type="predicted"/>
<dbReference type="FunFam" id="3.40.366.10:FF:000002">
    <property type="entry name" value="Probable polyketide synthase 2"/>
    <property type="match status" value="2"/>
</dbReference>
<dbReference type="Gene3D" id="3.30.70.3290">
    <property type="match status" value="2"/>
</dbReference>
<dbReference type="CDD" id="cd08956">
    <property type="entry name" value="KR_3_FAS_SDR_x"/>
    <property type="match status" value="2"/>
</dbReference>
<feature type="active site" description="Proton acceptor; for dehydratase activity" evidence="8">
    <location>
        <position position="2784"/>
    </location>
</feature>
<dbReference type="Pfam" id="PF14765">
    <property type="entry name" value="PS-DH"/>
    <property type="match status" value="2"/>
</dbReference>
<dbReference type="PROSITE" id="PS00012">
    <property type="entry name" value="PHOSPHOPANTETHEINE"/>
    <property type="match status" value="2"/>
</dbReference>
<dbReference type="Pfam" id="PF00550">
    <property type="entry name" value="PP-binding"/>
    <property type="match status" value="3"/>
</dbReference>
<keyword evidence="2" id="KW-0596">Phosphopantetheine</keyword>
<feature type="region of interest" description="N-terminal hotdog fold" evidence="8">
    <location>
        <begin position="2752"/>
        <end position="2876"/>
    </location>
</feature>
<dbReference type="InterPro" id="IPR020841">
    <property type="entry name" value="PKS_Beta-ketoAc_synthase_dom"/>
</dbReference>
<dbReference type="InterPro" id="IPR013154">
    <property type="entry name" value="ADH-like_N"/>
</dbReference>
<dbReference type="CDD" id="cd00833">
    <property type="entry name" value="PKS"/>
    <property type="match status" value="2"/>
</dbReference>
<dbReference type="InterPro" id="IPR020806">
    <property type="entry name" value="PKS_PP-bd"/>
</dbReference>
<dbReference type="Gene3D" id="1.10.1200.10">
    <property type="entry name" value="ACP-like"/>
    <property type="match status" value="3"/>
</dbReference>
<evidence type="ECO:0000256" key="1">
    <source>
        <dbReference type="ARBA" id="ARBA00004792"/>
    </source>
</evidence>
<dbReference type="EMBL" id="LC008143">
    <property type="protein sequence ID" value="BAR73007.1"/>
    <property type="molecule type" value="Genomic_DNA"/>
</dbReference>
<dbReference type="FunFam" id="3.90.180.10:FF:000032">
    <property type="entry name" value="Probable polyketide synthase pks1"/>
    <property type="match status" value="1"/>
</dbReference>
<dbReference type="GO" id="GO:0016491">
    <property type="term" value="F:oxidoreductase activity"/>
    <property type="evidence" value="ECO:0007669"/>
    <property type="project" value="InterPro"/>
</dbReference>
<dbReference type="Pfam" id="PF22953">
    <property type="entry name" value="SpnB_Rossmann"/>
    <property type="match status" value="2"/>
</dbReference>
<evidence type="ECO:0000256" key="3">
    <source>
        <dbReference type="ARBA" id="ARBA00022553"/>
    </source>
</evidence>
<evidence type="ECO:0000259" key="12">
    <source>
        <dbReference type="PROSITE" id="PS52019"/>
    </source>
</evidence>
<evidence type="ECO:0000313" key="13">
    <source>
        <dbReference type="EMBL" id="BAR73007.1"/>
    </source>
</evidence>
<dbReference type="InterPro" id="IPR006162">
    <property type="entry name" value="Ppantetheine_attach_site"/>
</dbReference>
<dbReference type="InterPro" id="IPR016036">
    <property type="entry name" value="Malonyl_transacylase_ACP-bd"/>
</dbReference>
<dbReference type="GO" id="GO:0031177">
    <property type="term" value="F:phosphopantetheine binding"/>
    <property type="evidence" value="ECO:0007669"/>
    <property type="project" value="InterPro"/>
</dbReference>
<dbReference type="InterPro" id="IPR036736">
    <property type="entry name" value="ACP-like_sf"/>
</dbReference>
<feature type="region of interest" description="C-terminal hotdog fold" evidence="8">
    <location>
        <begin position="1167"/>
        <end position="1306"/>
    </location>
</feature>
<dbReference type="Pfam" id="PF00109">
    <property type="entry name" value="ketoacyl-synt"/>
    <property type="match status" value="2"/>
</dbReference>